<evidence type="ECO:0000313" key="3">
    <source>
        <dbReference type="Proteomes" id="UP001345963"/>
    </source>
</evidence>
<evidence type="ECO:0000313" key="2">
    <source>
        <dbReference type="EMBL" id="MED6233638.1"/>
    </source>
</evidence>
<feature type="compositionally biased region" description="Basic and acidic residues" evidence="1">
    <location>
        <begin position="47"/>
        <end position="58"/>
    </location>
</feature>
<dbReference type="EMBL" id="JAHUTI010002993">
    <property type="protein sequence ID" value="MED6233638.1"/>
    <property type="molecule type" value="Genomic_DNA"/>
</dbReference>
<proteinExistence type="predicted"/>
<comment type="caution">
    <text evidence="2">The sequence shown here is derived from an EMBL/GenBank/DDBJ whole genome shotgun (WGS) entry which is preliminary data.</text>
</comment>
<feature type="region of interest" description="Disordered" evidence="1">
    <location>
        <begin position="38"/>
        <end position="58"/>
    </location>
</feature>
<sequence length="116" mass="13446">MNVLWCKMYQGAKDLVKMLAGAGKRVSLSTVKRDLYWHGPKSHSERKKPLPEKQHKKTDYNLQMQLQTKTFFLGDIPRGLTLSIQVTKLLKENKDRHKLCKKYKFGRQGGPIMKAC</sequence>
<accession>A0ABU7A7C4</accession>
<gene>
    <name evidence="2" type="ORF">ATANTOWER_014344</name>
</gene>
<reference evidence="2 3" key="1">
    <citation type="submission" date="2021-07" db="EMBL/GenBank/DDBJ databases">
        <authorList>
            <person name="Palmer J.M."/>
        </authorList>
    </citation>
    <scope>NUCLEOTIDE SEQUENCE [LARGE SCALE GENOMIC DNA]</scope>
    <source>
        <strain evidence="2 3">AT_MEX2019</strain>
        <tissue evidence="2">Muscle</tissue>
    </source>
</reference>
<evidence type="ECO:0000256" key="1">
    <source>
        <dbReference type="SAM" id="MobiDB-lite"/>
    </source>
</evidence>
<evidence type="ECO:0008006" key="4">
    <source>
        <dbReference type="Google" id="ProtNLM"/>
    </source>
</evidence>
<keyword evidence="3" id="KW-1185">Reference proteome</keyword>
<organism evidence="2 3">
    <name type="scientific">Ataeniobius toweri</name>
    <dbReference type="NCBI Taxonomy" id="208326"/>
    <lineage>
        <taxon>Eukaryota</taxon>
        <taxon>Metazoa</taxon>
        <taxon>Chordata</taxon>
        <taxon>Craniata</taxon>
        <taxon>Vertebrata</taxon>
        <taxon>Euteleostomi</taxon>
        <taxon>Actinopterygii</taxon>
        <taxon>Neopterygii</taxon>
        <taxon>Teleostei</taxon>
        <taxon>Neoteleostei</taxon>
        <taxon>Acanthomorphata</taxon>
        <taxon>Ovalentaria</taxon>
        <taxon>Atherinomorphae</taxon>
        <taxon>Cyprinodontiformes</taxon>
        <taxon>Goodeidae</taxon>
        <taxon>Ataeniobius</taxon>
    </lineage>
</organism>
<dbReference type="Proteomes" id="UP001345963">
    <property type="component" value="Unassembled WGS sequence"/>
</dbReference>
<protein>
    <recommendedName>
        <fullName evidence="4">Transposase</fullName>
    </recommendedName>
</protein>
<name>A0ABU7A7C4_9TELE</name>